<evidence type="ECO:0000313" key="1">
    <source>
        <dbReference type="EMBL" id="PNT21691.1"/>
    </source>
</evidence>
<dbReference type="AlphaFoldDB" id="A0A2K1Z8T7"/>
<proteinExistence type="predicted"/>
<protein>
    <submittedName>
        <fullName evidence="1">Uncharacterized protein</fullName>
    </submittedName>
</protein>
<dbReference type="EMBL" id="CM009298">
    <property type="protein sequence ID" value="PNT21691.1"/>
    <property type="molecule type" value="Genomic_DNA"/>
</dbReference>
<sequence length="78" mass="9178">MLDWEYSRDGNRRFLQKSLTHGKTNTPNPKELNMFISCKKAMWSKLKRPSSCKSKFVALILEKLYQSLEYDCQEVGMV</sequence>
<dbReference type="InParanoid" id="A0A2K1Z8T7"/>
<gene>
    <name evidence="1" type="ORF">POPTR_009G162700</name>
</gene>
<dbReference type="Proteomes" id="UP000006729">
    <property type="component" value="Chromosome 9"/>
</dbReference>
<evidence type="ECO:0000313" key="2">
    <source>
        <dbReference type="Proteomes" id="UP000006729"/>
    </source>
</evidence>
<reference evidence="1 2" key="1">
    <citation type="journal article" date="2006" name="Science">
        <title>The genome of black cottonwood, Populus trichocarpa (Torr. &amp; Gray).</title>
        <authorList>
            <person name="Tuskan G.A."/>
            <person name="Difazio S."/>
            <person name="Jansson S."/>
            <person name="Bohlmann J."/>
            <person name="Grigoriev I."/>
            <person name="Hellsten U."/>
            <person name="Putnam N."/>
            <person name="Ralph S."/>
            <person name="Rombauts S."/>
            <person name="Salamov A."/>
            <person name="Schein J."/>
            <person name="Sterck L."/>
            <person name="Aerts A."/>
            <person name="Bhalerao R.R."/>
            <person name="Bhalerao R.P."/>
            <person name="Blaudez D."/>
            <person name="Boerjan W."/>
            <person name="Brun A."/>
            <person name="Brunner A."/>
            <person name="Busov V."/>
            <person name="Campbell M."/>
            <person name="Carlson J."/>
            <person name="Chalot M."/>
            <person name="Chapman J."/>
            <person name="Chen G.L."/>
            <person name="Cooper D."/>
            <person name="Coutinho P.M."/>
            <person name="Couturier J."/>
            <person name="Covert S."/>
            <person name="Cronk Q."/>
            <person name="Cunningham R."/>
            <person name="Davis J."/>
            <person name="Degroeve S."/>
            <person name="Dejardin A."/>
            <person name="Depamphilis C."/>
            <person name="Detter J."/>
            <person name="Dirks B."/>
            <person name="Dubchak I."/>
            <person name="Duplessis S."/>
            <person name="Ehlting J."/>
            <person name="Ellis B."/>
            <person name="Gendler K."/>
            <person name="Goodstein D."/>
            <person name="Gribskov M."/>
            <person name="Grimwood J."/>
            <person name="Groover A."/>
            <person name="Gunter L."/>
            <person name="Hamberger B."/>
            <person name="Heinze B."/>
            <person name="Helariutta Y."/>
            <person name="Henrissat B."/>
            <person name="Holligan D."/>
            <person name="Holt R."/>
            <person name="Huang W."/>
            <person name="Islam-Faridi N."/>
            <person name="Jones S."/>
            <person name="Jones-Rhoades M."/>
            <person name="Jorgensen R."/>
            <person name="Joshi C."/>
            <person name="Kangasjarvi J."/>
            <person name="Karlsson J."/>
            <person name="Kelleher C."/>
            <person name="Kirkpatrick R."/>
            <person name="Kirst M."/>
            <person name="Kohler A."/>
            <person name="Kalluri U."/>
            <person name="Larimer F."/>
            <person name="Leebens-Mack J."/>
            <person name="Leple J.C."/>
            <person name="Locascio P."/>
            <person name="Lou Y."/>
            <person name="Lucas S."/>
            <person name="Martin F."/>
            <person name="Montanini B."/>
            <person name="Napoli C."/>
            <person name="Nelson D.R."/>
            <person name="Nelson C."/>
            <person name="Nieminen K."/>
            <person name="Nilsson O."/>
            <person name="Pereda V."/>
            <person name="Peter G."/>
            <person name="Philippe R."/>
            <person name="Pilate G."/>
            <person name="Poliakov A."/>
            <person name="Razumovskaya J."/>
            <person name="Richardson P."/>
            <person name="Rinaldi C."/>
            <person name="Ritland K."/>
            <person name="Rouze P."/>
            <person name="Ryaboy D."/>
            <person name="Schmutz J."/>
            <person name="Schrader J."/>
            <person name="Segerman B."/>
            <person name="Shin H."/>
            <person name="Siddiqui A."/>
            <person name="Sterky F."/>
            <person name="Terry A."/>
            <person name="Tsai C.J."/>
            <person name="Uberbacher E."/>
            <person name="Unneberg P."/>
            <person name="Vahala J."/>
            <person name="Wall K."/>
            <person name="Wessler S."/>
            <person name="Yang G."/>
            <person name="Yin T."/>
            <person name="Douglas C."/>
            <person name="Marra M."/>
            <person name="Sandberg G."/>
            <person name="Van de Peer Y."/>
            <person name="Rokhsar D."/>
        </authorList>
    </citation>
    <scope>NUCLEOTIDE SEQUENCE [LARGE SCALE GENOMIC DNA]</scope>
    <source>
        <strain evidence="2">cv. Nisqually</strain>
    </source>
</reference>
<name>A0A2K1Z8T7_POPTR</name>
<accession>A0A2K1Z8T7</accession>
<keyword evidence="2" id="KW-1185">Reference proteome</keyword>
<organism evidence="1 2">
    <name type="scientific">Populus trichocarpa</name>
    <name type="common">Western balsam poplar</name>
    <name type="synonym">Populus balsamifera subsp. trichocarpa</name>
    <dbReference type="NCBI Taxonomy" id="3694"/>
    <lineage>
        <taxon>Eukaryota</taxon>
        <taxon>Viridiplantae</taxon>
        <taxon>Streptophyta</taxon>
        <taxon>Embryophyta</taxon>
        <taxon>Tracheophyta</taxon>
        <taxon>Spermatophyta</taxon>
        <taxon>Magnoliopsida</taxon>
        <taxon>eudicotyledons</taxon>
        <taxon>Gunneridae</taxon>
        <taxon>Pentapetalae</taxon>
        <taxon>rosids</taxon>
        <taxon>fabids</taxon>
        <taxon>Malpighiales</taxon>
        <taxon>Salicaceae</taxon>
        <taxon>Saliceae</taxon>
        <taxon>Populus</taxon>
    </lineage>
</organism>